<keyword evidence="2" id="KW-1185">Reference proteome</keyword>
<name>A0A3S5C648_9PLAT</name>
<sequence>MSASLRLYSTNLMEVARFGKILIVPSVDEPFHFKPRFRDYIEIRSQITDHMRQAGRPPTQRTVAVSSLGQILLNWPLEVCQICPASGRSVGQRTGLPPALVAS</sequence>
<evidence type="ECO:0000313" key="2">
    <source>
        <dbReference type="Proteomes" id="UP000784294"/>
    </source>
</evidence>
<dbReference type="Proteomes" id="UP000784294">
    <property type="component" value="Unassembled WGS sequence"/>
</dbReference>
<dbReference type="AlphaFoldDB" id="A0A3S5C648"/>
<comment type="caution">
    <text evidence="1">The sequence shown here is derived from an EMBL/GenBank/DDBJ whole genome shotgun (WGS) entry which is preliminary data.</text>
</comment>
<dbReference type="EMBL" id="CAAALY010256106">
    <property type="protein sequence ID" value="VEL37839.1"/>
    <property type="molecule type" value="Genomic_DNA"/>
</dbReference>
<evidence type="ECO:0000313" key="1">
    <source>
        <dbReference type="EMBL" id="VEL37839.1"/>
    </source>
</evidence>
<gene>
    <name evidence="1" type="ORF">PXEA_LOCUS31279</name>
</gene>
<proteinExistence type="predicted"/>
<accession>A0A3S5C648</accession>
<protein>
    <submittedName>
        <fullName evidence="1">Uncharacterized protein</fullName>
    </submittedName>
</protein>
<organism evidence="1 2">
    <name type="scientific">Protopolystoma xenopodis</name>
    <dbReference type="NCBI Taxonomy" id="117903"/>
    <lineage>
        <taxon>Eukaryota</taxon>
        <taxon>Metazoa</taxon>
        <taxon>Spiralia</taxon>
        <taxon>Lophotrochozoa</taxon>
        <taxon>Platyhelminthes</taxon>
        <taxon>Monogenea</taxon>
        <taxon>Polyopisthocotylea</taxon>
        <taxon>Polystomatidea</taxon>
        <taxon>Polystomatidae</taxon>
        <taxon>Protopolystoma</taxon>
    </lineage>
</organism>
<reference evidence="1" key="1">
    <citation type="submission" date="2018-11" db="EMBL/GenBank/DDBJ databases">
        <authorList>
            <consortium name="Pathogen Informatics"/>
        </authorList>
    </citation>
    <scope>NUCLEOTIDE SEQUENCE</scope>
</reference>